<dbReference type="GeneID" id="108737575"/>
<accession>A0A1W4X0S3</accession>
<dbReference type="InterPro" id="IPR050726">
    <property type="entry name" value="mGluR"/>
</dbReference>
<dbReference type="PANTHER" id="PTHR24060">
    <property type="entry name" value="METABOTROPIC GLUTAMATE RECEPTOR"/>
    <property type="match status" value="1"/>
</dbReference>
<sequence>MFAAAMSLALVAAIGQQTSSTYSLGSHLDRGPFTTKIPPINAKEDTNSVIYNNNNNNNNNNNKADEDESVGLSSDLNLSAIFKNPEALQRRIEMSTEFFIVPKTPTTTTTTKTSSTTNKCTDCGAVPGSSSVNFGILRNEIWVIPLLSCAGLTMLLIIAFEIFVLCKARQTIPSRRHLFLGQMLLLGLFFGATVSAIITMSPTQLTCAVVRFGTGVAYAIIFSSLLVKCIFLISLNSGVYLPASYQGLLLFFAILVQIAIGIQWLFTNPPIVDTVNFDNAVAPQLSVTADDIASSMIVPLCRTTYVSMLWSLIYVIFLILFVTLLAFKSRGICDNYREAQFIGLSVGCSIPMWLVWIASGFVVNERHKDACLAFGLVVTSIVVFLVMFMPKSRQLAAMGKEGLYLEDREERFSSLSRAGSGYSPSFYHFKPTKYGVISHKHPAASLSRDRIILYPAPPSYSRTCHFFPGPPGYYPSRYFPGGVFLRPDDGNVYTTLEQTLSTNPNVYFQRGSGVHPGMMY</sequence>
<comment type="subcellular location">
    <subcellularLocation>
        <location evidence="1">Membrane</location>
        <topology evidence="1">Multi-pass membrane protein</topology>
    </subcellularLocation>
</comment>
<dbReference type="AlphaFoldDB" id="A0A1W4X0S3"/>
<keyword evidence="3 6" id="KW-1133">Transmembrane helix</keyword>
<dbReference type="Proteomes" id="UP000192223">
    <property type="component" value="Unplaced"/>
</dbReference>
<protein>
    <submittedName>
        <fullName evidence="10">Uncharacterized protein LOC108737575 isoform X1</fullName>
    </submittedName>
</protein>
<keyword evidence="9" id="KW-1185">Reference proteome</keyword>
<dbReference type="InterPro" id="IPR017978">
    <property type="entry name" value="GPCR_3_C"/>
</dbReference>
<dbReference type="FunCoup" id="A0A1W4X0S3">
    <property type="interactions" value="15"/>
</dbReference>
<dbReference type="Pfam" id="PF00003">
    <property type="entry name" value="7tm_3"/>
    <property type="match status" value="1"/>
</dbReference>
<feature type="transmembrane region" description="Helical" evidence="6">
    <location>
        <begin position="305"/>
        <end position="327"/>
    </location>
</feature>
<evidence type="ECO:0000313" key="9">
    <source>
        <dbReference type="Proteomes" id="UP000192223"/>
    </source>
</evidence>
<feature type="transmembrane region" description="Helical" evidence="6">
    <location>
        <begin position="247"/>
        <end position="266"/>
    </location>
</feature>
<evidence type="ECO:0000256" key="5">
    <source>
        <dbReference type="ARBA" id="ARBA00023180"/>
    </source>
</evidence>
<feature type="chain" id="PRO_5010690759" evidence="7">
    <location>
        <begin position="21"/>
        <end position="520"/>
    </location>
</feature>
<proteinExistence type="predicted"/>
<feature type="domain" description="G-protein coupled receptors family 3 profile" evidence="8">
    <location>
        <begin position="180"/>
        <end position="411"/>
    </location>
</feature>
<evidence type="ECO:0000256" key="7">
    <source>
        <dbReference type="SAM" id="SignalP"/>
    </source>
</evidence>
<dbReference type="InParanoid" id="A0A1W4X0S3"/>
<dbReference type="OrthoDB" id="9880600at2759"/>
<feature type="transmembrane region" description="Helical" evidence="6">
    <location>
        <begin position="370"/>
        <end position="390"/>
    </location>
</feature>
<feature type="transmembrane region" description="Helical" evidence="6">
    <location>
        <begin position="141"/>
        <end position="166"/>
    </location>
</feature>
<dbReference type="GO" id="GO:0004930">
    <property type="term" value="F:G protein-coupled receptor activity"/>
    <property type="evidence" value="ECO:0007669"/>
    <property type="project" value="InterPro"/>
</dbReference>
<dbReference type="CDD" id="cd13953">
    <property type="entry name" value="7tm_classC_mGluR-like"/>
    <property type="match status" value="1"/>
</dbReference>
<evidence type="ECO:0000259" key="8">
    <source>
        <dbReference type="PROSITE" id="PS50259"/>
    </source>
</evidence>
<dbReference type="PROSITE" id="PS50259">
    <property type="entry name" value="G_PROTEIN_RECEP_F3_4"/>
    <property type="match status" value="1"/>
</dbReference>
<name>A0A1W4X0S3_AGRPL</name>
<evidence type="ECO:0000313" key="10">
    <source>
        <dbReference type="RefSeq" id="XP_018325998.1"/>
    </source>
</evidence>
<dbReference type="KEGG" id="apln:108737575"/>
<dbReference type="GO" id="GO:0016020">
    <property type="term" value="C:membrane"/>
    <property type="evidence" value="ECO:0007669"/>
    <property type="project" value="UniProtKB-SubCell"/>
</dbReference>
<organism evidence="9 10">
    <name type="scientific">Agrilus planipennis</name>
    <name type="common">Emerald ash borer</name>
    <name type="synonym">Agrilus marcopoli</name>
    <dbReference type="NCBI Taxonomy" id="224129"/>
    <lineage>
        <taxon>Eukaryota</taxon>
        <taxon>Metazoa</taxon>
        <taxon>Ecdysozoa</taxon>
        <taxon>Arthropoda</taxon>
        <taxon>Hexapoda</taxon>
        <taxon>Insecta</taxon>
        <taxon>Pterygota</taxon>
        <taxon>Neoptera</taxon>
        <taxon>Endopterygota</taxon>
        <taxon>Coleoptera</taxon>
        <taxon>Polyphaga</taxon>
        <taxon>Elateriformia</taxon>
        <taxon>Buprestoidea</taxon>
        <taxon>Buprestidae</taxon>
        <taxon>Agrilinae</taxon>
        <taxon>Agrilus</taxon>
    </lineage>
</organism>
<reference evidence="10" key="1">
    <citation type="submission" date="2025-08" db="UniProtKB">
        <authorList>
            <consortium name="RefSeq"/>
        </authorList>
    </citation>
    <scope>IDENTIFICATION</scope>
    <source>
        <tissue evidence="10">Entire body</tissue>
    </source>
</reference>
<feature type="transmembrane region" description="Helical" evidence="6">
    <location>
        <begin position="178"/>
        <end position="200"/>
    </location>
</feature>
<feature type="transmembrane region" description="Helical" evidence="6">
    <location>
        <begin position="339"/>
        <end position="358"/>
    </location>
</feature>
<keyword evidence="7" id="KW-0732">Signal</keyword>
<evidence type="ECO:0000256" key="2">
    <source>
        <dbReference type="ARBA" id="ARBA00022692"/>
    </source>
</evidence>
<feature type="transmembrane region" description="Helical" evidence="6">
    <location>
        <begin position="212"/>
        <end position="235"/>
    </location>
</feature>
<evidence type="ECO:0000256" key="6">
    <source>
        <dbReference type="SAM" id="Phobius"/>
    </source>
</evidence>
<keyword evidence="5" id="KW-0325">Glycoprotein</keyword>
<keyword evidence="4 6" id="KW-0472">Membrane</keyword>
<evidence type="ECO:0000256" key="1">
    <source>
        <dbReference type="ARBA" id="ARBA00004141"/>
    </source>
</evidence>
<gene>
    <name evidence="10" type="primary">LOC108737575</name>
</gene>
<evidence type="ECO:0000256" key="3">
    <source>
        <dbReference type="ARBA" id="ARBA00022989"/>
    </source>
</evidence>
<dbReference type="RefSeq" id="XP_018325998.1">
    <property type="nucleotide sequence ID" value="XM_018470496.1"/>
</dbReference>
<evidence type="ECO:0000256" key="4">
    <source>
        <dbReference type="ARBA" id="ARBA00023136"/>
    </source>
</evidence>
<dbReference type="STRING" id="224129.A0A1W4X0S3"/>
<keyword evidence="2 6" id="KW-0812">Transmembrane</keyword>
<feature type="signal peptide" evidence="7">
    <location>
        <begin position="1"/>
        <end position="20"/>
    </location>
</feature>